<keyword evidence="1" id="KW-0812">Transmembrane</keyword>
<keyword evidence="1" id="KW-0472">Membrane</keyword>
<sequence length="59" mass="6633">MNNHGSIYFYIVAAIVGVAVLLAMLWLAPAVEGLPSDGQRYGAVFDKTNTTRPWWWNIH</sequence>
<dbReference type="EMBL" id="JAAWWK010000006">
    <property type="protein sequence ID" value="NKI19020.1"/>
    <property type="molecule type" value="Genomic_DNA"/>
</dbReference>
<dbReference type="RefSeq" id="WP_168451524.1">
    <property type="nucleotide sequence ID" value="NZ_JAAWWK010000006.1"/>
</dbReference>
<name>A0ABX1GJ84_9GAMM</name>
<feature type="transmembrane region" description="Helical" evidence="1">
    <location>
        <begin position="7"/>
        <end position="28"/>
    </location>
</feature>
<reference evidence="2 3" key="1">
    <citation type="submission" date="2020-04" db="EMBL/GenBank/DDBJ databases">
        <authorList>
            <person name="Yoon J."/>
        </authorList>
    </citation>
    <scope>NUCLEOTIDE SEQUENCE [LARGE SCALE GENOMIC DNA]</scope>
    <source>
        <strain evidence="2 3">KMU-166</strain>
    </source>
</reference>
<accession>A0ABX1GJ84</accession>
<evidence type="ECO:0000256" key="1">
    <source>
        <dbReference type="SAM" id="Phobius"/>
    </source>
</evidence>
<gene>
    <name evidence="2" type="ORF">HCU74_16550</name>
</gene>
<proteinExistence type="predicted"/>
<protein>
    <submittedName>
        <fullName evidence="2">Uncharacterized protein</fullName>
    </submittedName>
</protein>
<comment type="caution">
    <text evidence="2">The sequence shown here is derived from an EMBL/GenBank/DDBJ whole genome shotgun (WGS) entry which is preliminary data.</text>
</comment>
<evidence type="ECO:0000313" key="2">
    <source>
        <dbReference type="EMBL" id="NKI19020.1"/>
    </source>
</evidence>
<organism evidence="2 3">
    <name type="scientific">Spongiibacter thalassae</name>
    <dbReference type="NCBI Taxonomy" id="2721624"/>
    <lineage>
        <taxon>Bacteria</taxon>
        <taxon>Pseudomonadati</taxon>
        <taxon>Pseudomonadota</taxon>
        <taxon>Gammaproteobacteria</taxon>
        <taxon>Cellvibrionales</taxon>
        <taxon>Spongiibacteraceae</taxon>
        <taxon>Spongiibacter</taxon>
    </lineage>
</organism>
<evidence type="ECO:0000313" key="3">
    <source>
        <dbReference type="Proteomes" id="UP000765845"/>
    </source>
</evidence>
<dbReference type="Proteomes" id="UP000765845">
    <property type="component" value="Unassembled WGS sequence"/>
</dbReference>
<keyword evidence="3" id="KW-1185">Reference proteome</keyword>
<keyword evidence="1" id="KW-1133">Transmembrane helix</keyword>